<dbReference type="AlphaFoldDB" id="L0DUC6"/>
<evidence type="ECO:0000256" key="1">
    <source>
        <dbReference type="SAM" id="MobiDB-lite"/>
    </source>
</evidence>
<dbReference type="PATRIC" id="fig|1255043.3.peg.916"/>
<dbReference type="eggNOG" id="COG0399">
    <property type="taxonomic scope" value="Bacteria"/>
</dbReference>
<evidence type="ECO:0000313" key="3">
    <source>
        <dbReference type="Proteomes" id="UP000010809"/>
    </source>
</evidence>
<reference evidence="2" key="1">
    <citation type="submission" date="2015-12" db="EMBL/GenBank/DDBJ databases">
        <authorList>
            <person name="Tikhonova T.V."/>
            <person name="Pavlov A.R."/>
            <person name="Beletsky A.V."/>
            <person name="Mardanov A.V."/>
            <person name="Sorokin D.Y."/>
            <person name="Ravin N.V."/>
            <person name="Popov V.O."/>
        </authorList>
    </citation>
    <scope>NUCLEOTIDE SEQUENCE</scope>
    <source>
        <strain evidence="2">DSM 14787</strain>
    </source>
</reference>
<dbReference type="HOGENOM" id="CLU_2426052_0_0_6"/>
<organism evidence="2 3">
    <name type="scientific">Thioalkalivibrio nitratireducens (strain DSM 14787 / UNIQEM 213 / ALEN2)</name>
    <dbReference type="NCBI Taxonomy" id="1255043"/>
    <lineage>
        <taxon>Bacteria</taxon>
        <taxon>Pseudomonadati</taxon>
        <taxon>Pseudomonadota</taxon>
        <taxon>Gammaproteobacteria</taxon>
        <taxon>Chromatiales</taxon>
        <taxon>Ectothiorhodospiraceae</taxon>
        <taxon>Thioalkalivibrio</taxon>
    </lineage>
</organism>
<feature type="region of interest" description="Disordered" evidence="1">
    <location>
        <begin position="66"/>
        <end position="91"/>
    </location>
</feature>
<dbReference type="Proteomes" id="UP000010809">
    <property type="component" value="Chromosome"/>
</dbReference>
<keyword evidence="3" id="KW-1185">Reference proteome</keyword>
<dbReference type="OrthoDB" id="5773107at2"/>
<gene>
    <name evidence="2" type="ordered locus">TVNIR_0910</name>
</gene>
<proteinExistence type="predicted"/>
<name>L0DUC6_THIND</name>
<evidence type="ECO:0000313" key="2">
    <source>
        <dbReference type="EMBL" id="AGA32600.1"/>
    </source>
</evidence>
<sequence length="91" mass="10214">MKTAAKDPPETIRRSPARYLWAMLLARIYEAFPLTCPRCGAEIRIIGFVTEAVDVRAILEHIGEPATPPLRIPDQRDRSFRRNVTGHSGAT</sequence>
<accession>L0DUC6</accession>
<dbReference type="STRING" id="1255043.TVNIR_0910"/>
<protein>
    <submittedName>
        <fullName evidence="2">Transposase</fullName>
    </submittedName>
</protein>
<dbReference type="KEGG" id="tni:TVNIR_0910"/>
<dbReference type="EMBL" id="CP003989">
    <property type="protein sequence ID" value="AGA32600.1"/>
    <property type="molecule type" value="Genomic_DNA"/>
</dbReference>